<dbReference type="Proteomes" id="UP001164653">
    <property type="component" value="Chromosome"/>
</dbReference>
<dbReference type="KEGG" id="dpf:ON006_24050"/>
<evidence type="ECO:0000313" key="1">
    <source>
        <dbReference type="EMBL" id="WAC10805.1"/>
    </source>
</evidence>
<dbReference type="EMBL" id="CP112998">
    <property type="protein sequence ID" value="WAC10805.1"/>
    <property type="molecule type" value="Genomic_DNA"/>
</dbReference>
<dbReference type="PROSITE" id="PS51257">
    <property type="entry name" value="PROKAR_LIPOPROTEIN"/>
    <property type="match status" value="1"/>
</dbReference>
<dbReference type="InterPro" id="IPR008969">
    <property type="entry name" value="CarboxyPept-like_regulatory"/>
</dbReference>
<name>A0A9E8N6P5_9BACT</name>
<sequence>MKQKSKRSHSNPFSTLYATILFGCMALLLSGCFLKQDRTTTIYGTVTDQNGQPVDSILVIVEGVQDFRYDRLKETFSHIDGRYEMVVEVPKHYSSVIVNVPYGKSENPKYMRDYVDFFVSKDGAKTNNCCSASVGRKTKYDFQLIPK</sequence>
<dbReference type="RefSeq" id="WP_244822567.1">
    <property type="nucleotide sequence ID" value="NZ_CP112998.1"/>
</dbReference>
<evidence type="ECO:0008006" key="3">
    <source>
        <dbReference type="Google" id="ProtNLM"/>
    </source>
</evidence>
<keyword evidence="2" id="KW-1185">Reference proteome</keyword>
<dbReference type="Gene3D" id="2.60.40.1120">
    <property type="entry name" value="Carboxypeptidase-like, regulatory domain"/>
    <property type="match status" value="1"/>
</dbReference>
<evidence type="ECO:0000313" key="2">
    <source>
        <dbReference type="Proteomes" id="UP001164653"/>
    </source>
</evidence>
<accession>A0A9E8N6P5</accession>
<organism evidence="1 2">
    <name type="scientific">Dyadobacter pollutisoli</name>
    <dbReference type="NCBI Taxonomy" id="2910158"/>
    <lineage>
        <taxon>Bacteria</taxon>
        <taxon>Pseudomonadati</taxon>
        <taxon>Bacteroidota</taxon>
        <taxon>Cytophagia</taxon>
        <taxon>Cytophagales</taxon>
        <taxon>Spirosomataceae</taxon>
        <taxon>Dyadobacter</taxon>
    </lineage>
</organism>
<dbReference type="SUPFAM" id="SSF49464">
    <property type="entry name" value="Carboxypeptidase regulatory domain-like"/>
    <property type="match status" value="1"/>
</dbReference>
<reference evidence="1" key="1">
    <citation type="submission" date="2022-11" db="EMBL/GenBank/DDBJ databases">
        <title>Dyadobacter pollutisoli sp. nov., isolated from plastic dumped soil.</title>
        <authorList>
            <person name="Kim J.M."/>
            <person name="Kim K.R."/>
            <person name="Lee J.K."/>
            <person name="Hao L."/>
            <person name="Jeon C.O."/>
        </authorList>
    </citation>
    <scope>NUCLEOTIDE SEQUENCE</scope>
    <source>
        <strain evidence="1">U1</strain>
    </source>
</reference>
<dbReference type="AlphaFoldDB" id="A0A9E8N6P5"/>
<protein>
    <recommendedName>
        <fullName evidence="3">Carboxypeptidase regulatory-like domain-containing protein</fullName>
    </recommendedName>
</protein>
<proteinExistence type="predicted"/>
<gene>
    <name evidence="1" type="ORF">ON006_24050</name>
</gene>